<proteinExistence type="predicted"/>
<keyword evidence="3" id="KW-1185">Reference proteome</keyword>
<dbReference type="Proteomes" id="UP000190476">
    <property type="component" value="Chromosome I"/>
</dbReference>
<feature type="transmembrane region" description="Helical" evidence="1">
    <location>
        <begin position="27"/>
        <end position="47"/>
    </location>
</feature>
<keyword evidence="1" id="KW-0472">Membrane</keyword>
<keyword evidence="1" id="KW-1133">Transmembrane helix</keyword>
<accession>S6FK02</accession>
<evidence type="ECO:0000313" key="2">
    <source>
        <dbReference type="EMBL" id="SLK13941.1"/>
    </source>
</evidence>
<name>S6FK02_9CLOT</name>
<dbReference type="AlphaFoldDB" id="S6FK02"/>
<dbReference type="EMBL" id="LT799839">
    <property type="protein sequence ID" value="SLK13941.1"/>
    <property type="molecule type" value="Genomic_DNA"/>
</dbReference>
<evidence type="ECO:0000313" key="3">
    <source>
        <dbReference type="Proteomes" id="UP000190476"/>
    </source>
</evidence>
<dbReference type="RefSeq" id="WP_021874911.1">
    <property type="nucleotide sequence ID" value="NZ_CBML010000006.1"/>
</dbReference>
<dbReference type="OrthoDB" id="2002825at2"/>
<dbReference type="Pfam" id="PF14014">
    <property type="entry name" value="DUF4230"/>
    <property type="match status" value="1"/>
</dbReference>
<sequence length="211" mass="23951">MSMQNEMVKKGGIKLKFLKRYSIKQKIIGIVILACIVAVAIGLSKFVSFDNKTTKIGFEDIGELATQTAYCTELNVTDKSRNLFGITIPFTQSKYIYSYDIVIKAGFNFEDIEWKENGTSIEVKLPKSKVLSSEIDLGSFKIYHEDDSIFTKVTITENNEVMKELKEKAEKDSIANGLLDNARTNGEKMLTAFFGNVYDLKKYEIIFKDKE</sequence>
<evidence type="ECO:0008006" key="4">
    <source>
        <dbReference type="Google" id="ProtNLM"/>
    </source>
</evidence>
<evidence type="ECO:0000256" key="1">
    <source>
        <dbReference type="SAM" id="Phobius"/>
    </source>
</evidence>
<organism evidence="2 3">
    <name type="scientific">Clostridium chauvoei JF4335</name>
    <dbReference type="NCBI Taxonomy" id="1351755"/>
    <lineage>
        <taxon>Bacteria</taxon>
        <taxon>Bacillati</taxon>
        <taxon>Bacillota</taxon>
        <taxon>Clostridia</taxon>
        <taxon>Eubacteriales</taxon>
        <taxon>Clostridiaceae</taxon>
        <taxon>Clostridium</taxon>
    </lineage>
</organism>
<gene>
    <name evidence="2" type="ORF">CCH01_05600</name>
</gene>
<reference evidence="3" key="1">
    <citation type="submission" date="2017-03" db="EMBL/GenBank/DDBJ databases">
        <authorList>
            <person name="Falquet L."/>
            <person name="Falquet L."/>
        </authorList>
    </citation>
    <scope>NUCLEOTIDE SEQUENCE [LARGE SCALE GENOMIC DNA]</scope>
</reference>
<dbReference type="InterPro" id="IPR025324">
    <property type="entry name" value="DUF4230"/>
</dbReference>
<dbReference type="GeneID" id="66300923"/>
<protein>
    <recommendedName>
        <fullName evidence="4">DUF4230 domain-containing protein</fullName>
    </recommendedName>
</protein>
<keyword evidence="1" id="KW-0812">Transmembrane</keyword>